<reference evidence="2 3" key="1">
    <citation type="journal article" date="2014" name="BMC Genomics">
        <title>Comparative genomics of the major fungal agents of human and animal Sporotrichosis: Sporothrix schenckii and Sporothrix brasiliensis.</title>
        <authorList>
            <person name="Teixeira M.M."/>
            <person name="de Almeida L.G."/>
            <person name="Kubitschek-Barreira P."/>
            <person name="Alves F.L."/>
            <person name="Kioshima E.S."/>
            <person name="Abadio A.K."/>
            <person name="Fernandes L."/>
            <person name="Derengowski L.S."/>
            <person name="Ferreira K.S."/>
            <person name="Souza R.C."/>
            <person name="Ruiz J.C."/>
            <person name="de Andrade N.C."/>
            <person name="Paes H.C."/>
            <person name="Nicola A.M."/>
            <person name="Albuquerque P."/>
            <person name="Gerber A.L."/>
            <person name="Martins V.P."/>
            <person name="Peconick L.D."/>
            <person name="Neto A.V."/>
            <person name="Chaucanez C.B."/>
            <person name="Silva P.A."/>
            <person name="Cunha O.L."/>
            <person name="de Oliveira F.F."/>
            <person name="dos Santos T.C."/>
            <person name="Barros A.L."/>
            <person name="Soares M.A."/>
            <person name="de Oliveira L.M."/>
            <person name="Marini M.M."/>
            <person name="Villalobos-Duno H."/>
            <person name="Cunha M.M."/>
            <person name="de Hoog S."/>
            <person name="da Silveira J.F."/>
            <person name="Henrissat B."/>
            <person name="Nino-Vega G.A."/>
            <person name="Cisalpino P.S."/>
            <person name="Mora-Montes H.M."/>
            <person name="Almeida S.R."/>
            <person name="Stajich J.E."/>
            <person name="Lopes-Bezerra L.M."/>
            <person name="Vasconcelos A.T."/>
            <person name="Felipe M.S."/>
        </authorList>
    </citation>
    <scope>NUCLEOTIDE SEQUENCE [LARGE SCALE GENOMIC DNA]</scope>
    <source>
        <strain evidence="2 3">5110</strain>
    </source>
</reference>
<dbReference type="GeneID" id="63676088"/>
<dbReference type="InterPro" id="IPR000782">
    <property type="entry name" value="FAS1_domain"/>
</dbReference>
<dbReference type="PANTHER" id="PTHR10900">
    <property type="entry name" value="PERIOSTIN-RELATED"/>
    <property type="match status" value="1"/>
</dbReference>
<sequence>MKFFAFASAATAFVIPDASIVSQLILAGNKASSAVETFHNAVDAIASGVHAVGDWLRDGIVDQSKNSNLTLYQLIASSNVTSNFTALVNEFPDVVAVLNATAAANSLNHTLFVPVDTAFAALPGGGLAEDMPTGDRESIVRYHVGLGGFRDNELFTTNTLPTLHHESLLGGAPQRLRVRFENKIGVLVNFAARIIAPNIVAANGVLHGLDAVLVPPSFVGRQLSLVPDHYSTLLHAMQASNFTQYIHGLTNLNGSTVLAPSNEAFRRLGPQLNGFLFHTPRGLKYLHALLRYQTVPNATVYSDAFYGSPALVPPVPASAVGADGTRGPVERIHYQLPTLLGNATLSIDIMSVPGSSVMVINKNARVSVQDGVAKNGVIQELERVVFPPSPSGIRGNPSVDPPVKTVADVVARLGPYVDDDGDGSDPTGEL</sequence>
<dbReference type="InterPro" id="IPR036378">
    <property type="entry name" value="FAS1_dom_sf"/>
</dbReference>
<gene>
    <name evidence="2" type="ORF">SPBR_02864</name>
</gene>
<dbReference type="SMART" id="SM00554">
    <property type="entry name" value="FAS1"/>
    <property type="match status" value="2"/>
</dbReference>
<dbReference type="AlphaFoldDB" id="A0A0C2J5Z0"/>
<dbReference type="HOGENOM" id="CLU_026522_0_1_1"/>
<dbReference type="InterPro" id="IPR050904">
    <property type="entry name" value="Adhesion/Biosynth-related"/>
</dbReference>
<dbReference type="Gene3D" id="2.30.180.10">
    <property type="entry name" value="FAS1 domain"/>
    <property type="match status" value="2"/>
</dbReference>
<evidence type="ECO:0000313" key="3">
    <source>
        <dbReference type="Proteomes" id="UP000031575"/>
    </source>
</evidence>
<dbReference type="PANTHER" id="PTHR10900:SF125">
    <property type="entry name" value="FAS1 DOMAIN-CONTAINING PROTEIN YLR001C"/>
    <property type="match status" value="1"/>
</dbReference>
<dbReference type="PROSITE" id="PS50213">
    <property type="entry name" value="FAS1"/>
    <property type="match status" value="2"/>
</dbReference>
<keyword evidence="3" id="KW-1185">Reference proteome</keyword>
<dbReference type="VEuPathDB" id="FungiDB:SPBR_02864"/>
<comment type="caution">
    <text evidence="2">The sequence shown here is derived from an EMBL/GenBank/DDBJ whole genome shotgun (WGS) entry which is preliminary data.</text>
</comment>
<evidence type="ECO:0000313" key="2">
    <source>
        <dbReference type="EMBL" id="KIH92462.1"/>
    </source>
</evidence>
<proteinExistence type="predicted"/>
<feature type="domain" description="FAS1" evidence="1">
    <location>
        <begin position="68"/>
        <end position="213"/>
    </location>
</feature>
<organism evidence="2 3">
    <name type="scientific">Sporothrix brasiliensis 5110</name>
    <dbReference type="NCBI Taxonomy" id="1398154"/>
    <lineage>
        <taxon>Eukaryota</taxon>
        <taxon>Fungi</taxon>
        <taxon>Dikarya</taxon>
        <taxon>Ascomycota</taxon>
        <taxon>Pezizomycotina</taxon>
        <taxon>Sordariomycetes</taxon>
        <taxon>Sordariomycetidae</taxon>
        <taxon>Ophiostomatales</taxon>
        <taxon>Ophiostomataceae</taxon>
        <taxon>Sporothrix</taxon>
    </lineage>
</organism>
<name>A0A0C2J5Z0_9PEZI</name>
<dbReference type="RefSeq" id="XP_040620472.1">
    <property type="nucleotide sequence ID" value="XM_040761167.1"/>
</dbReference>
<dbReference type="Proteomes" id="UP000031575">
    <property type="component" value="Unassembled WGS sequence"/>
</dbReference>
<dbReference type="EMBL" id="AWTV01000006">
    <property type="protein sequence ID" value="KIH92462.1"/>
    <property type="molecule type" value="Genomic_DNA"/>
</dbReference>
<dbReference type="Pfam" id="PF02469">
    <property type="entry name" value="Fasciclin"/>
    <property type="match status" value="2"/>
</dbReference>
<accession>A0A0C2J5Z0</accession>
<dbReference type="OrthoDB" id="7700931at2759"/>
<dbReference type="SUPFAM" id="SSF82153">
    <property type="entry name" value="FAS1 domain"/>
    <property type="match status" value="2"/>
</dbReference>
<protein>
    <submittedName>
        <fullName evidence="2">Fasciclin domain family</fullName>
    </submittedName>
</protein>
<evidence type="ECO:0000259" key="1">
    <source>
        <dbReference type="PROSITE" id="PS50213"/>
    </source>
</evidence>
<feature type="domain" description="FAS1" evidence="1">
    <location>
        <begin position="217"/>
        <end position="385"/>
    </location>
</feature>